<dbReference type="SMART" id="SM00387">
    <property type="entry name" value="HATPase_c"/>
    <property type="match status" value="1"/>
</dbReference>
<dbReference type="PANTHER" id="PTHR43065">
    <property type="entry name" value="SENSOR HISTIDINE KINASE"/>
    <property type="match status" value="1"/>
</dbReference>
<keyword evidence="4" id="KW-1185">Reference proteome</keyword>
<keyword evidence="3" id="KW-0808">Transferase</keyword>
<gene>
    <name evidence="3" type="ORF">J2776_004983</name>
</gene>
<keyword evidence="3" id="KW-0418">Kinase</keyword>
<dbReference type="PROSITE" id="PS50109">
    <property type="entry name" value="HIS_KIN"/>
    <property type="match status" value="1"/>
</dbReference>
<dbReference type="InterPro" id="IPR036890">
    <property type="entry name" value="HATPase_C_sf"/>
</dbReference>
<reference evidence="3 4" key="1">
    <citation type="submission" date="2023-07" db="EMBL/GenBank/DDBJ databases">
        <title>Sorghum-associated microbial communities from plants grown in Nebraska, USA.</title>
        <authorList>
            <person name="Schachtman D."/>
        </authorList>
    </citation>
    <scope>NUCLEOTIDE SEQUENCE [LARGE SCALE GENOMIC DNA]</scope>
    <source>
        <strain evidence="3 4">DS1039</strain>
    </source>
</reference>
<dbReference type="Pfam" id="PF07568">
    <property type="entry name" value="HisKA_2"/>
    <property type="match status" value="1"/>
</dbReference>
<protein>
    <submittedName>
        <fullName evidence="3">Two-component sensor histidine kinase</fullName>
    </submittedName>
</protein>
<dbReference type="InterPro" id="IPR011495">
    <property type="entry name" value="Sig_transdc_His_kin_sub2_dim/P"/>
</dbReference>
<dbReference type="PANTHER" id="PTHR43065:SF23">
    <property type="entry name" value="SENSOR HISTIDINE KINASE PDTAS"/>
    <property type="match status" value="1"/>
</dbReference>
<dbReference type="InterPro" id="IPR029016">
    <property type="entry name" value="GAF-like_dom_sf"/>
</dbReference>
<sequence length="459" mass="49681">MSAHDIVRALTTAQRRSRLPLHQQHDPHAASGGIHDYVNRVHLCKVLGCIIGLTNDGTHMAHYARKATLAASIDELRPAPGETAALTDVLRHWRAFARMTEALQDDAPLATILDEAAKCAALGCNAPMSKVLEVEGDGDTLVVRGQYGMGADVIGRSAGAVQAWNPAGEALTNAKPVVEPDVRLRPQDKVPAILIEHQVVTSVNLPLINRSGAYGILEVDFREPTHIGALEMSFLASVASALSESIEKYRTRSMLTADRDAKVDLLREQQHRIRNNFQLIVAMLQRNGALAKDPHVRDSFKQVERRVFAMASLYNHLLGLGDHGELVDLGRYLASMADSFHDFYGLRESGITLEINLVSGISVTLDTCTAIGTVVNELVANAVEHAFVGTSGQLTISLTRNPSGGYTICVADNGRGLLPSALEHIGLRTSRRILSSIGGQLHHRSQPTPGTAWDLTLPE</sequence>
<dbReference type="InterPro" id="IPR003018">
    <property type="entry name" value="GAF"/>
</dbReference>
<name>A0ABU1L4U7_9BURK</name>
<dbReference type="Gene3D" id="3.30.565.10">
    <property type="entry name" value="Histidine kinase-like ATPase, C-terminal domain"/>
    <property type="match status" value="1"/>
</dbReference>
<evidence type="ECO:0000313" key="4">
    <source>
        <dbReference type="Proteomes" id="UP001185254"/>
    </source>
</evidence>
<dbReference type="RefSeq" id="WP_310069524.1">
    <property type="nucleotide sequence ID" value="NZ_JAVDQN010000004.1"/>
</dbReference>
<evidence type="ECO:0000259" key="2">
    <source>
        <dbReference type="PROSITE" id="PS50109"/>
    </source>
</evidence>
<accession>A0ABU1L4U7</accession>
<evidence type="ECO:0000313" key="3">
    <source>
        <dbReference type="EMBL" id="MDR6378263.1"/>
    </source>
</evidence>
<evidence type="ECO:0000256" key="1">
    <source>
        <dbReference type="SAM" id="MobiDB-lite"/>
    </source>
</evidence>
<feature type="region of interest" description="Disordered" evidence="1">
    <location>
        <begin position="439"/>
        <end position="459"/>
    </location>
</feature>
<dbReference type="Proteomes" id="UP001185254">
    <property type="component" value="Unassembled WGS sequence"/>
</dbReference>
<dbReference type="Pfam" id="PF02518">
    <property type="entry name" value="HATPase_c"/>
    <property type="match status" value="1"/>
</dbReference>
<dbReference type="SUPFAM" id="SSF55874">
    <property type="entry name" value="ATPase domain of HSP90 chaperone/DNA topoisomerase II/histidine kinase"/>
    <property type="match status" value="1"/>
</dbReference>
<organism evidence="3 4">
    <name type="scientific">Paraburkholderia caledonica</name>
    <dbReference type="NCBI Taxonomy" id="134536"/>
    <lineage>
        <taxon>Bacteria</taxon>
        <taxon>Pseudomonadati</taxon>
        <taxon>Pseudomonadota</taxon>
        <taxon>Betaproteobacteria</taxon>
        <taxon>Burkholderiales</taxon>
        <taxon>Burkholderiaceae</taxon>
        <taxon>Paraburkholderia</taxon>
    </lineage>
</organism>
<dbReference type="GO" id="GO:0016301">
    <property type="term" value="F:kinase activity"/>
    <property type="evidence" value="ECO:0007669"/>
    <property type="project" value="UniProtKB-KW"/>
</dbReference>
<dbReference type="InterPro" id="IPR003594">
    <property type="entry name" value="HATPase_dom"/>
</dbReference>
<dbReference type="InterPro" id="IPR005467">
    <property type="entry name" value="His_kinase_dom"/>
</dbReference>
<dbReference type="Pfam" id="PF13185">
    <property type="entry name" value="GAF_2"/>
    <property type="match status" value="1"/>
</dbReference>
<dbReference type="EMBL" id="JAVDQN010000004">
    <property type="protein sequence ID" value="MDR6378263.1"/>
    <property type="molecule type" value="Genomic_DNA"/>
</dbReference>
<proteinExistence type="predicted"/>
<comment type="caution">
    <text evidence="3">The sequence shown here is derived from an EMBL/GenBank/DDBJ whole genome shotgun (WGS) entry which is preliminary data.</text>
</comment>
<dbReference type="SUPFAM" id="SSF55781">
    <property type="entry name" value="GAF domain-like"/>
    <property type="match status" value="1"/>
</dbReference>
<feature type="domain" description="Histidine kinase" evidence="2">
    <location>
        <begin position="268"/>
        <end position="459"/>
    </location>
</feature>
<dbReference type="Gene3D" id="3.30.450.40">
    <property type="match status" value="1"/>
</dbReference>